<dbReference type="AlphaFoldDB" id="X1A5K9"/>
<dbReference type="Gene3D" id="2.30.38.10">
    <property type="entry name" value="Luciferase, Domain 3"/>
    <property type="match status" value="1"/>
</dbReference>
<organism evidence="1">
    <name type="scientific">marine sediment metagenome</name>
    <dbReference type="NCBI Taxonomy" id="412755"/>
    <lineage>
        <taxon>unclassified sequences</taxon>
        <taxon>metagenomes</taxon>
        <taxon>ecological metagenomes</taxon>
    </lineage>
</organism>
<gene>
    <name evidence="1" type="ORF">S01H4_20875</name>
</gene>
<dbReference type="SUPFAM" id="SSF56801">
    <property type="entry name" value="Acetyl-CoA synthetase-like"/>
    <property type="match status" value="1"/>
</dbReference>
<sequence>YYIGREHLPFTQVKVVKAIEPESNDYFRPCEIGESGYLVTRGPNVMSGYVGDAEATKDVFREGWYTGLKDIVFALRNKKDGQLDYYWMSRDSALLIRGGANYAYDQIAAELSKVLIEDFQLKPEQFKLAVVGLRLGSEHEDSCCVTVELSKEVADIEPQLRAQFMERAYKQVSKGARPDHVRFAQIPLSFKGEILYPQLKQDFLDSLGRN</sequence>
<evidence type="ECO:0000313" key="1">
    <source>
        <dbReference type="EMBL" id="GAG68078.1"/>
    </source>
</evidence>
<protein>
    <submittedName>
        <fullName evidence="1">Uncharacterized protein</fullName>
    </submittedName>
</protein>
<dbReference type="EMBL" id="BART01009417">
    <property type="protein sequence ID" value="GAG68078.1"/>
    <property type="molecule type" value="Genomic_DNA"/>
</dbReference>
<comment type="caution">
    <text evidence="1">The sequence shown here is derived from an EMBL/GenBank/DDBJ whole genome shotgun (WGS) entry which is preliminary data.</text>
</comment>
<feature type="non-terminal residue" evidence="1">
    <location>
        <position position="1"/>
    </location>
</feature>
<reference evidence="1" key="1">
    <citation type="journal article" date="2014" name="Front. Microbiol.">
        <title>High frequency of phylogenetically diverse reductive dehalogenase-homologous genes in deep subseafloor sedimentary metagenomes.</title>
        <authorList>
            <person name="Kawai M."/>
            <person name="Futagami T."/>
            <person name="Toyoda A."/>
            <person name="Takaki Y."/>
            <person name="Nishi S."/>
            <person name="Hori S."/>
            <person name="Arai W."/>
            <person name="Tsubouchi T."/>
            <person name="Morono Y."/>
            <person name="Uchiyama I."/>
            <person name="Ito T."/>
            <person name="Fujiyama A."/>
            <person name="Inagaki F."/>
            <person name="Takami H."/>
        </authorList>
    </citation>
    <scope>NUCLEOTIDE SEQUENCE</scope>
    <source>
        <strain evidence="1">Expedition CK06-06</strain>
    </source>
</reference>
<accession>X1A5K9</accession>
<proteinExistence type="predicted"/>
<name>X1A5K9_9ZZZZ</name>